<dbReference type="InterPro" id="IPR051675">
    <property type="entry name" value="Endo/Exo/Phosphatase_dom_1"/>
</dbReference>
<protein>
    <submittedName>
        <fullName evidence="3">Helix-hairpin-helix domain-containing protein</fullName>
    </submittedName>
</protein>
<dbReference type="InterPro" id="IPR010994">
    <property type="entry name" value="RuvA_2-like"/>
</dbReference>
<feature type="domain" description="Helix-hairpin-helix DNA-binding motif class 1" evidence="2">
    <location>
        <begin position="90"/>
        <end position="109"/>
    </location>
</feature>
<dbReference type="InterPro" id="IPR003583">
    <property type="entry name" value="Hlx-hairpin-Hlx_DNA-bd_motif"/>
</dbReference>
<feature type="domain" description="Helix-hairpin-helix DNA-binding motif class 1" evidence="2">
    <location>
        <begin position="60"/>
        <end position="79"/>
    </location>
</feature>
<gene>
    <name evidence="3" type="ORF">K6K13_05585</name>
</gene>
<organism evidence="3 4">
    <name type="scientific">Symbiopectobacterium purcellii</name>
    <dbReference type="NCBI Taxonomy" id="2871826"/>
    <lineage>
        <taxon>Bacteria</taxon>
        <taxon>Pseudomonadati</taxon>
        <taxon>Pseudomonadota</taxon>
        <taxon>Gammaproteobacteria</taxon>
        <taxon>Enterobacterales</taxon>
        <taxon>Enterobacteriaceae</taxon>
    </lineage>
</organism>
<dbReference type="InterPro" id="IPR004509">
    <property type="entry name" value="Competence_ComEA_HhH"/>
</dbReference>
<reference evidence="3 4" key="1">
    <citation type="submission" date="2021-08" db="EMBL/GenBank/DDBJ databases">
        <title>Culture and genomic analysis of Symbiopectobacterium purcellii sp. nov. gen. nov., isolated from the leafhopper Empoasca decipiens.</title>
        <authorList>
            <person name="Nadal-Jimenez P."/>
            <person name="Siozios S."/>
            <person name="Halliday N."/>
            <person name="Camara M."/>
            <person name="Hurst G.D.D."/>
        </authorList>
    </citation>
    <scope>NUCLEOTIDE SEQUENCE [LARGE SCALE GENOMIC DNA]</scope>
    <source>
        <strain evidence="3 4">SyEd1</strain>
    </source>
</reference>
<accession>A0ABX9ANY6</accession>
<dbReference type="SUPFAM" id="SSF47781">
    <property type="entry name" value="RuvA domain 2-like"/>
    <property type="match status" value="1"/>
</dbReference>
<keyword evidence="1" id="KW-0732">Signal</keyword>
<evidence type="ECO:0000256" key="1">
    <source>
        <dbReference type="SAM" id="SignalP"/>
    </source>
</evidence>
<dbReference type="EMBL" id="CP081864">
    <property type="protein sequence ID" value="QZN96877.1"/>
    <property type="molecule type" value="Genomic_DNA"/>
</dbReference>
<dbReference type="SMART" id="SM00278">
    <property type="entry name" value="HhH1"/>
    <property type="match status" value="2"/>
</dbReference>
<feature type="signal peptide" evidence="1">
    <location>
        <begin position="1"/>
        <end position="26"/>
    </location>
</feature>
<evidence type="ECO:0000313" key="3">
    <source>
        <dbReference type="EMBL" id="QZN96877.1"/>
    </source>
</evidence>
<dbReference type="Gene3D" id="1.10.150.280">
    <property type="entry name" value="AF1531-like domain"/>
    <property type="match status" value="1"/>
</dbReference>
<name>A0ABX9ANY6_9ENTR</name>
<keyword evidence="4" id="KW-1185">Reference proteome</keyword>
<dbReference type="RefSeq" id="WP_222159892.1">
    <property type="nucleotide sequence ID" value="NZ_CP081864.1"/>
</dbReference>
<sequence length="112" mass="11767">MKRKGMSALCLCLALGLSAFTGGILAKTGEEATNSSASSPASQATASMQETVNINTATVQQLTQLQGIGARKAEAIVQYRDENGPFTDIEQLQEVSGIGPTLIENNRARLVL</sequence>
<feature type="chain" id="PRO_5047113690" evidence="1">
    <location>
        <begin position="27"/>
        <end position="112"/>
    </location>
</feature>
<proteinExistence type="predicted"/>
<evidence type="ECO:0000259" key="2">
    <source>
        <dbReference type="SMART" id="SM00278"/>
    </source>
</evidence>
<dbReference type="PANTHER" id="PTHR21180:SF32">
    <property type="entry name" value="ENDONUCLEASE_EXONUCLEASE_PHOSPHATASE FAMILY DOMAIN-CONTAINING PROTEIN 1"/>
    <property type="match status" value="1"/>
</dbReference>
<dbReference type="Proteomes" id="UP000825886">
    <property type="component" value="Chromosome"/>
</dbReference>
<evidence type="ECO:0000313" key="4">
    <source>
        <dbReference type="Proteomes" id="UP000825886"/>
    </source>
</evidence>
<dbReference type="PANTHER" id="PTHR21180">
    <property type="entry name" value="ENDONUCLEASE/EXONUCLEASE/PHOSPHATASE FAMILY DOMAIN-CONTAINING PROTEIN 1"/>
    <property type="match status" value="1"/>
</dbReference>
<dbReference type="Pfam" id="PF12836">
    <property type="entry name" value="HHH_3"/>
    <property type="match status" value="1"/>
</dbReference>
<dbReference type="NCBIfam" id="TIGR00426">
    <property type="entry name" value="competence protein ComEA helix-hairpin-helix repeat region"/>
    <property type="match status" value="1"/>
</dbReference>